<keyword evidence="2" id="KW-1185">Reference proteome</keyword>
<dbReference type="Proteomes" id="UP001530377">
    <property type="component" value="Unassembled WGS sequence"/>
</dbReference>
<dbReference type="AlphaFoldDB" id="A0ABD3SFQ4"/>
<sequence length="239" mass="25837">NDSGPKTKVYWVGPREEMVLKSAGAMSSGKMLTLHSFVNHTFIIKEAPDETGTCNAGTTYSSPSLALCKTAFFTVNDSNDLVIHILEDMKVEVEVDSNKSLEISNSIKSTCQLKVSQMIEANTTMNPYDAIDAFVSCAQPLTANETEENFITLVECATIEVAAAPHIHSATIADGAGGSEIVKSCKALLAGIRVPWEKVENGDPISAVSRCLYTYFSDATGYGIQEAGQESRRHYIMPI</sequence>
<proteinExistence type="predicted"/>
<evidence type="ECO:0000313" key="1">
    <source>
        <dbReference type="EMBL" id="KAL3823276.1"/>
    </source>
</evidence>
<protein>
    <submittedName>
        <fullName evidence="1">Uncharacterized protein</fullName>
    </submittedName>
</protein>
<dbReference type="EMBL" id="JALLPB020000041">
    <property type="protein sequence ID" value="KAL3823276.1"/>
    <property type="molecule type" value="Genomic_DNA"/>
</dbReference>
<evidence type="ECO:0000313" key="2">
    <source>
        <dbReference type="Proteomes" id="UP001530377"/>
    </source>
</evidence>
<organism evidence="1 2">
    <name type="scientific">Cyclostephanos tholiformis</name>
    <dbReference type="NCBI Taxonomy" id="382380"/>
    <lineage>
        <taxon>Eukaryota</taxon>
        <taxon>Sar</taxon>
        <taxon>Stramenopiles</taxon>
        <taxon>Ochrophyta</taxon>
        <taxon>Bacillariophyta</taxon>
        <taxon>Coscinodiscophyceae</taxon>
        <taxon>Thalassiosirophycidae</taxon>
        <taxon>Stephanodiscales</taxon>
        <taxon>Stephanodiscaceae</taxon>
        <taxon>Cyclostephanos</taxon>
    </lineage>
</organism>
<gene>
    <name evidence="1" type="ORF">ACHAXA_003424</name>
</gene>
<name>A0ABD3SFQ4_9STRA</name>
<feature type="non-terminal residue" evidence="1">
    <location>
        <position position="1"/>
    </location>
</feature>
<reference evidence="1 2" key="1">
    <citation type="submission" date="2024-10" db="EMBL/GenBank/DDBJ databases">
        <title>Updated reference genomes for cyclostephanoid diatoms.</title>
        <authorList>
            <person name="Roberts W.R."/>
            <person name="Alverson A.J."/>
        </authorList>
    </citation>
    <scope>NUCLEOTIDE SEQUENCE [LARGE SCALE GENOMIC DNA]</scope>
    <source>
        <strain evidence="1 2">AJA228-03</strain>
    </source>
</reference>
<accession>A0ABD3SFQ4</accession>
<comment type="caution">
    <text evidence="1">The sequence shown here is derived from an EMBL/GenBank/DDBJ whole genome shotgun (WGS) entry which is preliminary data.</text>
</comment>